<dbReference type="KEGG" id="bgt:106077585"/>
<dbReference type="RefSeq" id="XP_013093799.2">
    <property type="nucleotide sequence ID" value="XM_013238345.2"/>
</dbReference>
<dbReference type="VEuPathDB" id="VectorBase:BGLB020337"/>
<sequence>MEETSFKIDIASTLHFLIKYNWIHNTQVTELLKKRVLTNLPTEWLCHLQHLSNEEFNQLPYAGLKTFSKHTGLPTSLLEFLQTATTLSMNRTPPSEITEINIDAFKASGMNPKKLHEVSRMAPFVNDIMLEADCNLIVDVGSGLGYLDHILHQQYGHSVIGLEVNECHISSAERRASKHGLSCHCLKSMKFNITSDVECAQRFEEMIAQLAPTILRGCEHALTGKHKSQHDASCNEAPRPKVCLIGLHCCGDLTPAMMSFFHTVTCVRSLCCISCCYHKMMYSSGSFSKFPLSSTVKTQLSNVQKQNPSWHISPCTLRLGAQQTRASWREQSVEDHKDHMKHVAFRALLEMAVGADFPEIRKRVRKCDFTSLSAFSDSFFHTDEKSTFYKDKLYELYAKYEQEINLIEFFTCLQVIVQPVVETLIYQDRLIWLLESGYQNSKVIPLFDDQISPRNLALVSYKSV</sequence>
<name>A0A2C9KJB6_BIOGL</name>
<dbReference type="Pfam" id="PF13679">
    <property type="entry name" value="Methyltransf_32"/>
    <property type="match status" value="1"/>
</dbReference>
<dbReference type="PANTHER" id="PTHR12496:SF0">
    <property type="entry name" value="METHYLTRANSFERASE DOMAIN-CONTAINING PROTEIN"/>
    <property type="match status" value="1"/>
</dbReference>
<feature type="domain" description="Methyltransferase" evidence="1">
    <location>
        <begin position="113"/>
        <end position="280"/>
    </location>
</feature>
<dbReference type="InterPro" id="IPR052220">
    <property type="entry name" value="METTL25"/>
</dbReference>
<dbReference type="VEuPathDB" id="VectorBase:BGLAX_049535"/>
<dbReference type="EnsemblMetazoa" id="BGLB020337-RA">
    <property type="protein sequence ID" value="BGLB020337-PA"/>
    <property type="gene ID" value="BGLB020337"/>
</dbReference>
<dbReference type="AlphaFoldDB" id="A0A2C9KJB6"/>
<gene>
    <name evidence="2" type="primary">106077585</name>
</gene>
<dbReference type="Gene3D" id="3.40.50.150">
    <property type="entry name" value="Vaccinia Virus protein VP39"/>
    <property type="match status" value="1"/>
</dbReference>
<dbReference type="EnsemblMetazoa" id="BGLB020337-RC">
    <property type="protein sequence ID" value="BGLB020337-PC"/>
    <property type="gene ID" value="BGLB020337"/>
</dbReference>
<evidence type="ECO:0000313" key="3">
    <source>
        <dbReference type="EnsemblMetazoa" id="BGLB020337-PH"/>
    </source>
</evidence>
<dbReference type="EnsemblMetazoa" id="BGLB020337-RH">
    <property type="protein sequence ID" value="BGLB020337-PH"/>
    <property type="gene ID" value="BGLB020337"/>
</dbReference>
<dbReference type="PANTHER" id="PTHR12496">
    <property type="entry name" value="CGI-41 METHYLTRANSFERASE"/>
    <property type="match status" value="1"/>
</dbReference>
<dbReference type="RefSeq" id="XP_013093808.2">
    <property type="nucleotide sequence ID" value="XM_013238354.2"/>
</dbReference>
<dbReference type="RefSeq" id="XP_013093791.2">
    <property type="nucleotide sequence ID" value="XM_013238337.2"/>
</dbReference>
<dbReference type="Proteomes" id="UP000076420">
    <property type="component" value="Unassembled WGS sequence"/>
</dbReference>
<dbReference type="OrthoDB" id="10258156at2759"/>
<reference evidence="3" key="2">
    <citation type="submission" date="2013-03" db="EMBL/GenBank/DDBJ databases">
        <title>Sequence assembly of the Biomphalaria glabrata genome version 4.3.</title>
        <authorList>
            <person name="Warren W."/>
            <person name="Wilson R.K."/>
            <person name="Hillier L.W."/>
            <person name="Minx P."/>
        </authorList>
    </citation>
    <scope>NUCLEOTIDE SEQUENCE</scope>
    <source>
        <strain evidence="3">BB02</strain>
    </source>
</reference>
<evidence type="ECO:0000259" key="1">
    <source>
        <dbReference type="Pfam" id="PF13679"/>
    </source>
</evidence>
<reference evidence="2" key="3">
    <citation type="submission" date="2020-05" db="UniProtKB">
        <authorList>
            <consortium name="EnsemblMetazoa"/>
        </authorList>
    </citation>
    <scope>IDENTIFICATION</scope>
    <source>
        <strain evidence="2">BB02</strain>
    </source>
</reference>
<reference evidence="3" key="1">
    <citation type="journal article" date="2004" name="J. Parasitol.">
        <title>The mitochondrial genome of Biomphalaria glabrata (Gastropoda: Basommatophora), intermediate host of Schistosoma mansoni.</title>
        <authorList>
            <person name="DeJong R.J."/>
            <person name="Emery A.M."/>
            <person name="Adema C.M."/>
        </authorList>
    </citation>
    <scope>NUCLEOTIDE SEQUENCE</scope>
    <source>
        <strain evidence="3">BB02</strain>
    </source>
</reference>
<protein>
    <recommendedName>
        <fullName evidence="1">Methyltransferase domain-containing protein</fullName>
    </recommendedName>
</protein>
<dbReference type="EnsemblMetazoa" id="BGLB020337-RB">
    <property type="protein sequence ID" value="BGLB020337-PB"/>
    <property type="gene ID" value="BGLB020337"/>
</dbReference>
<proteinExistence type="predicted"/>
<dbReference type="EnsemblMetazoa" id="BGLB020337-RG">
    <property type="protein sequence ID" value="BGLB020337-PG"/>
    <property type="gene ID" value="BGLB020337"/>
</dbReference>
<dbReference type="InterPro" id="IPR029063">
    <property type="entry name" value="SAM-dependent_MTases_sf"/>
</dbReference>
<accession>A0A2C9KJB6</accession>
<organism evidence="2 4">
    <name type="scientific">Biomphalaria glabrata</name>
    <name type="common">Bloodfluke planorb</name>
    <name type="synonym">Freshwater snail</name>
    <dbReference type="NCBI Taxonomy" id="6526"/>
    <lineage>
        <taxon>Eukaryota</taxon>
        <taxon>Metazoa</taxon>
        <taxon>Spiralia</taxon>
        <taxon>Lophotrochozoa</taxon>
        <taxon>Mollusca</taxon>
        <taxon>Gastropoda</taxon>
        <taxon>Heterobranchia</taxon>
        <taxon>Euthyneura</taxon>
        <taxon>Panpulmonata</taxon>
        <taxon>Hygrophila</taxon>
        <taxon>Lymnaeoidea</taxon>
        <taxon>Planorbidae</taxon>
        <taxon>Biomphalaria</taxon>
    </lineage>
</organism>
<dbReference type="EnsemblMetazoa" id="BGLB020337-RF">
    <property type="protein sequence ID" value="BGLB020337-PF"/>
    <property type="gene ID" value="BGLB020337"/>
</dbReference>
<dbReference type="EnsemblMetazoa" id="BGLB020337-RD">
    <property type="protein sequence ID" value="BGLB020337-PD"/>
    <property type="gene ID" value="BGLB020337"/>
</dbReference>
<dbReference type="STRING" id="6526.A0A2C9KJB6"/>
<evidence type="ECO:0000313" key="4">
    <source>
        <dbReference type="Proteomes" id="UP000076420"/>
    </source>
</evidence>
<dbReference type="SUPFAM" id="SSF53335">
    <property type="entry name" value="S-adenosyl-L-methionine-dependent methyltransferases"/>
    <property type="match status" value="1"/>
</dbReference>
<evidence type="ECO:0000313" key="2">
    <source>
        <dbReference type="EnsemblMetazoa" id="BGLB020337-PF"/>
    </source>
</evidence>
<dbReference type="RefSeq" id="XP_013093781.2">
    <property type="nucleotide sequence ID" value="XM_013238327.2"/>
</dbReference>
<dbReference type="InterPro" id="IPR025714">
    <property type="entry name" value="Methyltranfer_dom"/>
</dbReference>
<dbReference type="RefSeq" id="XP_013093774.2">
    <property type="nucleotide sequence ID" value="XM_013238320.2"/>
</dbReference>